<dbReference type="Pfam" id="PF00205">
    <property type="entry name" value="TPP_enzyme_M"/>
    <property type="match status" value="1"/>
</dbReference>
<dbReference type="PANTHER" id="PTHR18968:SF13">
    <property type="entry name" value="ACETOLACTATE SYNTHASE CATALYTIC SUBUNIT, MITOCHONDRIAL"/>
    <property type="match status" value="1"/>
</dbReference>
<protein>
    <submittedName>
        <fullName evidence="3">Thiamine pyrophosphate-binding protein</fullName>
    </submittedName>
</protein>
<dbReference type="GO" id="GO:0003984">
    <property type="term" value="F:acetolactate synthase activity"/>
    <property type="evidence" value="ECO:0007669"/>
    <property type="project" value="TreeGrafter"/>
</dbReference>
<dbReference type="GO" id="GO:0030976">
    <property type="term" value="F:thiamine pyrophosphate binding"/>
    <property type="evidence" value="ECO:0007669"/>
    <property type="project" value="InterPro"/>
</dbReference>
<comment type="similarity">
    <text evidence="1">Belongs to the TPP enzyme family.</text>
</comment>
<evidence type="ECO:0000256" key="1">
    <source>
        <dbReference type="ARBA" id="ARBA00007812"/>
    </source>
</evidence>
<evidence type="ECO:0000313" key="3">
    <source>
        <dbReference type="EMBL" id="TDC59095.1"/>
    </source>
</evidence>
<dbReference type="InterPro" id="IPR045229">
    <property type="entry name" value="TPP_enz"/>
</dbReference>
<keyword evidence="4" id="KW-1185">Reference proteome</keyword>
<reference evidence="3 4" key="1">
    <citation type="submission" date="2019-03" db="EMBL/GenBank/DDBJ databases">
        <title>Draft genome sequences of novel Actinobacteria.</title>
        <authorList>
            <person name="Sahin N."/>
            <person name="Ay H."/>
            <person name="Saygin H."/>
        </authorList>
    </citation>
    <scope>NUCLEOTIDE SEQUENCE [LARGE SCALE GENOMIC DNA]</scope>
    <source>
        <strain evidence="3 4">DSM 41900</strain>
    </source>
</reference>
<dbReference type="Gene3D" id="3.40.50.1220">
    <property type="entry name" value="TPP-binding domain"/>
    <property type="match status" value="1"/>
</dbReference>
<sequence>AILAGSGVHTSGAHATLAHLAERLGAGVATTIHGKGALPSDSPWLVGVVGNNGGLPAANAYLRDADAVLLVGTRANATDTNSWTGPARTGTPVAQIDIEPARAGRNFPDAVPLAGDADAVLRQLTDLLDAAPEAELAERRAAVTRARALPEPTPYAGSALLPEDVVRTINRIVPPD</sequence>
<proteinExistence type="inferred from homology"/>
<dbReference type="GO" id="GO:0009099">
    <property type="term" value="P:L-valine biosynthetic process"/>
    <property type="evidence" value="ECO:0007669"/>
    <property type="project" value="TreeGrafter"/>
</dbReference>
<organism evidence="3 4">
    <name type="scientific">Streptomyces hainanensis</name>
    <dbReference type="NCBI Taxonomy" id="402648"/>
    <lineage>
        <taxon>Bacteria</taxon>
        <taxon>Bacillati</taxon>
        <taxon>Actinomycetota</taxon>
        <taxon>Actinomycetes</taxon>
        <taxon>Kitasatosporales</taxon>
        <taxon>Streptomycetaceae</taxon>
        <taxon>Streptomyces</taxon>
    </lineage>
</organism>
<dbReference type="InterPro" id="IPR029035">
    <property type="entry name" value="DHS-like_NAD/FAD-binding_dom"/>
</dbReference>
<evidence type="ECO:0000259" key="2">
    <source>
        <dbReference type="Pfam" id="PF00205"/>
    </source>
</evidence>
<feature type="domain" description="Thiamine pyrophosphate enzyme central" evidence="2">
    <location>
        <begin position="1"/>
        <end position="124"/>
    </location>
</feature>
<evidence type="ECO:0000313" key="4">
    <source>
        <dbReference type="Proteomes" id="UP000295345"/>
    </source>
</evidence>
<dbReference type="GO" id="GO:0050660">
    <property type="term" value="F:flavin adenine dinucleotide binding"/>
    <property type="evidence" value="ECO:0007669"/>
    <property type="project" value="TreeGrafter"/>
</dbReference>
<feature type="non-terminal residue" evidence="3">
    <location>
        <position position="176"/>
    </location>
</feature>
<name>A0A4V2XZ18_9ACTN</name>
<comment type="caution">
    <text evidence="3">The sequence shown here is derived from an EMBL/GenBank/DDBJ whole genome shotgun (WGS) entry which is preliminary data.</text>
</comment>
<dbReference type="EMBL" id="SMKI01000929">
    <property type="protein sequence ID" value="TDC59095.1"/>
    <property type="molecule type" value="Genomic_DNA"/>
</dbReference>
<dbReference type="GO" id="GO:0000287">
    <property type="term" value="F:magnesium ion binding"/>
    <property type="evidence" value="ECO:0007669"/>
    <property type="project" value="InterPro"/>
</dbReference>
<accession>A0A4V2XZ18</accession>
<dbReference type="GO" id="GO:0005948">
    <property type="term" value="C:acetolactate synthase complex"/>
    <property type="evidence" value="ECO:0007669"/>
    <property type="project" value="TreeGrafter"/>
</dbReference>
<dbReference type="GO" id="GO:0009097">
    <property type="term" value="P:isoleucine biosynthetic process"/>
    <property type="evidence" value="ECO:0007669"/>
    <property type="project" value="TreeGrafter"/>
</dbReference>
<dbReference type="AlphaFoldDB" id="A0A4V2XZ18"/>
<feature type="non-terminal residue" evidence="3">
    <location>
        <position position="1"/>
    </location>
</feature>
<dbReference type="PANTHER" id="PTHR18968">
    <property type="entry name" value="THIAMINE PYROPHOSPHATE ENZYMES"/>
    <property type="match status" value="1"/>
</dbReference>
<gene>
    <name evidence="3" type="ORF">E1283_36845</name>
</gene>
<dbReference type="Proteomes" id="UP000295345">
    <property type="component" value="Unassembled WGS sequence"/>
</dbReference>
<dbReference type="InterPro" id="IPR012000">
    <property type="entry name" value="Thiamin_PyroP_enz_cen_dom"/>
</dbReference>
<dbReference type="SUPFAM" id="SSF52467">
    <property type="entry name" value="DHS-like NAD/FAD-binding domain"/>
    <property type="match status" value="1"/>
</dbReference>